<dbReference type="SUPFAM" id="SSF57362">
    <property type="entry name" value="BPTI-like"/>
    <property type="match status" value="1"/>
</dbReference>
<dbReference type="EMBL" id="KN550918">
    <property type="protein sequence ID" value="KHJ93156.1"/>
    <property type="molecule type" value="Genomic_DNA"/>
</dbReference>
<dbReference type="SMART" id="SM00131">
    <property type="entry name" value="KU"/>
    <property type="match status" value="1"/>
</dbReference>
<organism evidence="2 3">
    <name type="scientific">Oesophagostomum dentatum</name>
    <name type="common">Nodular worm</name>
    <dbReference type="NCBI Taxonomy" id="61180"/>
    <lineage>
        <taxon>Eukaryota</taxon>
        <taxon>Metazoa</taxon>
        <taxon>Ecdysozoa</taxon>
        <taxon>Nematoda</taxon>
        <taxon>Chromadorea</taxon>
        <taxon>Rhabditida</taxon>
        <taxon>Rhabditina</taxon>
        <taxon>Rhabditomorpha</taxon>
        <taxon>Strongyloidea</taxon>
        <taxon>Strongylidae</taxon>
        <taxon>Oesophagostomum</taxon>
    </lineage>
</organism>
<name>A0A0B1TAN0_OESDE</name>
<dbReference type="Pfam" id="PF00014">
    <property type="entry name" value="Kunitz_BPTI"/>
    <property type="match status" value="1"/>
</dbReference>
<dbReference type="InterPro" id="IPR036880">
    <property type="entry name" value="Kunitz_BPTI_sf"/>
</dbReference>
<dbReference type="Gene3D" id="4.10.410.10">
    <property type="entry name" value="Pancreatic trypsin inhibitor Kunitz domain"/>
    <property type="match status" value="1"/>
</dbReference>
<evidence type="ECO:0000313" key="2">
    <source>
        <dbReference type="EMBL" id="KHJ93156.1"/>
    </source>
</evidence>
<dbReference type="PROSITE" id="PS50279">
    <property type="entry name" value="BPTI_KUNITZ_2"/>
    <property type="match status" value="1"/>
</dbReference>
<evidence type="ECO:0000313" key="3">
    <source>
        <dbReference type="Proteomes" id="UP000053660"/>
    </source>
</evidence>
<sequence>MTQNIASERFCLQPRPPLSVCSSPASPPSPPVQRVEFTYDPLADRCVQFTYSSCSPSLNLNHFPSSSQCTKLCCNQGYDLVYKKRLLMMNDSPLESARKA</sequence>
<feature type="domain" description="BPTI/Kunitz inhibitor" evidence="1">
    <location>
        <begin position="11"/>
        <end position="73"/>
    </location>
</feature>
<reference evidence="2 3" key="1">
    <citation type="submission" date="2014-03" db="EMBL/GenBank/DDBJ databases">
        <title>Draft genome of the hookworm Oesophagostomum dentatum.</title>
        <authorList>
            <person name="Mitreva M."/>
        </authorList>
    </citation>
    <scope>NUCLEOTIDE SEQUENCE [LARGE SCALE GENOMIC DNA]</scope>
    <source>
        <strain evidence="2 3">OD-Hann</strain>
    </source>
</reference>
<keyword evidence="3" id="KW-1185">Reference proteome</keyword>
<proteinExistence type="predicted"/>
<accession>A0A0B1TAN0</accession>
<dbReference type="InterPro" id="IPR002223">
    <property type="entry name" value="Kunitz_BPTI"/>
</dbReference>
<evidence type="ECO:0000259" key="1">
    <source>
        <dbReference type="PROSITE" id="PS50279"/>
    </source>
</evidence>
<dbReference type="OrthoDB" id="4473401at2759"/>
<gene>
    <name evidence="2" type="ORF">OESDEN_06937</name>
</gene>
<dbReference type="Proteomes" id="UP000053660">
    <property type="component" value="Unassembled WGS sequence"/>
</dbReference>
<dbReference type="AlphaFoldDB" id="A0A0B1TAN0"/>
<dbReference type="GO" id="GO:0004867">
    <property type="term" value="F:serine-type endopeptidase inhibitor activity"/>
    <property type="evidence" value="ECO:0007669"/>
    <property type="project" value="InterPro"/>
</dbReference>
<protein>
    <submittedName>
        <fullName evidence="2">Kunitz/Bovine pancreatic trypsin inhibitor domain protein</fullName>
    </submittedName>
</protein>